<accession>A0A4Z0A2A0</accession>
<dbReference type="Gene3D" id="3.40.50.720">
    <property type="entry name" value="NAD(P)-binding Rossmann-like Domain"/>
    <property type="match status" value="1"/>
</dbReference>
<dbReference type="SUPFAM" id="SSF51735">
    <property type="entry name" value="NAD(P)-binding Rossmann-fold domains"/>
    <property type="match status" value="1"/>
</dbReference>
<dbReference type="InterPro" id="IPR002225">
    <property type="entry name" value="3Beta_OHSteriod_DH/Estase"/>
</dbReference>
<evidence type="ECO:0000313" key="3">
    <source>
        <dbReference type="Proteomes" id="UP000298061"/>
    </source>
</evidence>
<sequence length="367" mass="39956">MSSDSPAHYLVVGGAGFLGSHIVQALVDRGEQHVAVYDPRVPASRERIQNVLYIEGDICDFDKLLVTISQNGTTVVFHTASPIHGLAGDIYSRVNVAGTKTLLKACEQSSVHKLIYTSSTGVVWTGADLHGVSESQAPIPQKGYDAYHHTKAVAENLILSANGDGLRTVALRPCGMIGPGDLQLLPRMVRALAEGQHKVQIGNNTNLIDWAYVGNVADAHLLAADRLPPNGVDAPFSDASVAGQVFFITNGTPMPSWDVTRKIWRELGAPAADLNPKNVTKIPVWLALCMAYVAEFWAWLTRGTTEFNRYAVLFTSITQWYNIDKARYQPKVSIEDAIHEAAEWWKKRAGTEADGVAQSEERAESAP</sequence>
<dbReference type="Pfam" id="PF01073">
    <property type="entry name" value="3Beta_HSD"/>
    <property type="match status" value="1"/>
</dbReference>
<gene>
    <name evidence="2" type="ORF">EWM64_g3586</name>
</gene>
<dbReference type="PANTHER" id="PTHR43000">
    <property type="entry name" value="DTDP-D-GLUCOSE 4,6-DEHYDRATASE-RELATED"/>
    <property type="match status" value="1"/>
</dbReference>
<dbReference type="AlphaFoldDB" id="A0A4Z0A2A0"/>
<dbReference type="InterPro" id="IPR036291">
    <property type="entry name" value="NAD(P)-bd_dom_sf"/>
</dbReference>
<dbReference type="GO" id="GO:0016616">
    <property type="term" value="F:oxidoreductase activity, acting on the CH-OH group of donors, NAD or NADP as acceptor"/>
    <property type="evidence" value="ECO:0007669"/>
    <property type="project" value="InterPro"/>
</dbReference>
<protein>
    <recommendedName>
        <fullName evidence="1">3-beta hydroxysteroid dehydrogenase/isomerase domain-containing protein</fullName>
    </recommendedName>
</protein>
<evidence type="ECO:0000259" key="1">
    <source>
        <dbReference type="Pfam" id="PF01073"/>
    </source>
</evidence>
<evidence type="ECO:0000313" key="2">
    <source>
        <dbReference type="EMBL" id="TFY80427.1"/>
    </source>
</evidence>
<feature type="domain" description="3-beta hydroxysteroid dehydrogenase/isomerase" evidence="1">
    <location>
        <begin position="10"/>
        <end position="271"/>
    </location>
</feature>
<organism evidence="2 3">
    <name type="scientific">Hericium alpestre</name>
    <dbReference type="NCBI Taxonomy" id="135208"/>
    <lineage>
        <taxon>Eukaryota</taxon>
        <taxon>Fungi</taxon>
        <taxon>Dikarya</taxon>
        <taxon>Basidiomycota</taxon>
        <taxon>Agaricomycotina</taxon>
        <taxon>Agaricomycetes</taxon>
        <taxon>Russulales</taxon>
        <taxon>Hericiaceae</taxon>
        <taxon>Hericium</taxon>
    </lineage>
</organism>
<keyword evidence="3" id="KW-1185">Reference proteome</keyword>
<dbReference type="GO" id="GO:0006694">
    <property type="term" value="P:steroid biosynthetic process"/>
    <property type="evidence" value="ECO:0007669"/>
    <property type="project" value="InterPro"/>
</dbReference>
<dbReference type="OrthoDB" id="10058185at2759"/>
<reference evidence="2 3" key="1">
    <citation type="submission" date="2019-02" db="EMBL/GenBank/DDBJ databases">
        <title>Genome sequencing of the rare red list fungi Hericium alpestre (H. flagellum).</title>
        <authorList>
            <person name="Buettner E."/>
            <person name="Kellner H."/>
        </authorList>
    </citation>
    <scope>NUCLEOTIDE SEQUENCE [LARGE SCALE GENOMIC DNA]</scope>
    <source>
        <strain evidence="2 3">DSM 108284</strain>
    </source>
</reference>
<dbReference type="STRING" id="135208.A0A4Z0A2A0"/>
<name>A0A4Z0A2A0_9AGAM</name>
<dbReference type="Proteomes" id="UP000298061">
    <property type="component" value="Unassembled WGS sequence"/>
</dbReference>
<dbReference type="EMBL" id="SFCI01000341">
    <property type="protein sequence ID" value="TFY80427.1"/>
    <property type="molecule type" value="Genomic_DNA"/>
</dbReference>
<proteinExistence type="predicted"/>
<comment type="caution">
    <text evidence="2">The sequence shown here is derived from an EMBL/GenBank/DDBJ whole genome shotgun (WGS) entry which is preliminary data.</text>
</comment>